<dbReference type="Gene3D" id="2.60.120.380">
    <property type="match status" value="1"/>
</dbReference>
<evidence type="ECO:0000313" key="4">
    <source>
        <dbReference type="Proteomes" id="UP001156706"/>
    </source>
</evidence>
<feature type="chain" id="PRO_5045947136" description="VIT domain-containing protein" evidence="1">
    <location>
        <begin position="21"/>
        <end position="964"/>
    </location>
</feature>
<dbReference type="Pfam" id="PF08487">
    <property type="entry name" value="VIT"/>
    <property type="match status" value="1"/>
</dbReference>
<dbReference type="PROSITE" id="PS51468">
    <property type="entry name" value="VIT"/>
    <property type="match status" value="1"/>
</dbReference>
<sequence>MSHTLWRACLASLATTLLLAASPPVINLPMPQPIISGTRGNEVPIQLQQLDVRVRVAGSQAETTLDMTFHNPNGRQLEGNLQFPLLPHQQVAGFALDIDGAMRPAVPVEKAKGREVFESIERRQVDPALLESTAGHFFRLRIYPIPAQGERRVQIRISESIPRDGQQYSYRLPLDHFNAVADFRLAVDLPSRHVPKLQGALTQLQFKPSAQGYSAVLSRDHFTPRGQLQLQWPAAAAPTVYRQPFDGEHFFVAELPVADTVTPRALPRQIGLLWDSSSSGTRRQHAAELALLDRYFAAMGNGEVRLVRLRDRAEAAQHFRIVNGNWEALRSALQATQYDGATALDGWQPHPGTAEYLLFSDGLANYGSGSFPKLASHQRLYAIDSSNGGDSTRLGALASLYGGRAIQLGSAQDVPLAAKKLLNDEARIVGLDADSAEQLVAASPYAEDGLLRIAGRLRSANDTLRIKLLLNGQASEQRIALRTDAPEHPHAASLWARYRIAQLGAEPQLNRSEITRLGKRFSLVTGETSLLVLDNVDDYAHYDITPPADYLPRFEKIRAGLVRMRAQARTKQLEDVVREFQEKISWWEQAWPKGNPPRPKPAKRQAEAEIGTAGMAAEMAGAPPMAAAAPMPAPAPAMAARNKAVSAVADDNGAPPADISIALKPWQANAPYARRLRAATSEQRYQIYLDEKPSYLNSSAFYLDAADIFLDKGQRDLALRILSNLAEMDLENRQVLRILGYRLLQAGAPELAVPVFERVRQMAEEEPQSFRDLGLAYAAQQRHQDAIDTLYEVITRPWDDRFAEVELIALAELNAIAANAPTKLDTRQIDGRLLRNLPLDIRAVLTWDADNSDMDLWVTDPNGEKCYYAHRLTYQGGRMSRDFTGGYGPEEFSLKQAKPGKYKIEANFYGQRQQVVSGETTLQLKLTTGFGKATAKEQMITLRLKGESETVFVGEFEVAAKPGK</sequence>
<dbReference type="Pfam" id="PF09906">
    <property type="entry name" value="DUF2135"/>
    <property type="match status" value="1"/>
</dbReference>
<organism evidence="3 4">
    <name type="scientific">Chitinimonas prasina</name>
    <dbReference type="NCBI Taxonomy" id="1434937"/>
    <lineage>
        <taxon>Bacteria</taxon>
        <taxon>Pseudomonadati</taxon>
        <taxon>Pseudomonadota</taxon>
        <taxon>Betaproteobacteria</taxon>
        <taxon>Neisseriales</taxon>
        <taxon>Chitinibacteraceae</taxon>
        <taxon>Chitinimonas</taxon>
    </lineage>
</organism>
<feature type="domain" description="VIT" evidence="2">
    <location>
        <begin position="31"/>
        <end position="159"/>
    </location>
</feature>
<dbReference type="EMBL" id="BSOG01000002">
    <property type="protein sequence ID" value="GLR12739.1"/>
    <property type="molecule type" value="Genomic_DNA"/>
</dbReference>
<dbReference type="SUPFAM" id="SSF48452">
    <property type="entry name" value="TPR-like"/>
    <property type="match status" value="1"/>
</dbReference>
<evidence type="ECO:0000313" key="3">
    <source>
        <dbReference type="EMBL" id="GLR12739.1"/>
    </source>
</evidence>
<gene>
    <name evidence="3" type="ORF">GCM10007907_15290</name>
</gene>
<dbReference type="InterPro" id="IPR013694">
    <property type="entry name" value="VIT"/>
</dbReference>
<proteinExistence type="predicted"/>
<dbReference type="Gene3D" id="1.25.40.10">
    <property type="entry name" value="Tetratricopeptide repeat domain"/>
    <property type="match status" value="1"/>
</dbReference>
<name>A0ABQ5YFR1_9NEIS</name>
<feature type="signal peptide" evidence="1">
    <location>
        <begin position="1"/>
        <end position="20"/>
    </location>
</feature>
<keyword evidence="1" id="KW-0732">Signal</keyword>
<dbReference type="Pfam" id="PF13432">
    <property type="entry name" value="TPR_16"/>
    <property type="match status" value="1"/>
</dbReference>
<comment type="caution">
    <text evidence="3">The sequence shown here is derived from an EMBL/GenBank/DDBJ whole genome shotgun (WGS) entry which is preliminary data.</text>
</comment>
<dbReference type="RefSeq" id="WP_284195874.1">
    <property type="nucleotide sequence ID" value="NZ_BSOG01000002.1"/>
</dbReference>
<evidence type="ECO:0000256" key="1">
    <source>
        <dbReference type="SAM" id="SignalP"/>
    </source>
</evidence>
<protein>
    <recommendedName>
        <fullName evidence="2">VIT domain-containing protein</fullName>
    </recommendedName>
</protein>
<dbReference type="InterPro" id="IPR011990">
    <property type="entry name" value="TPR-like_helical_dom_sf"/>
</dbReference>
<dbReference type="Proteomes" id="UP001156706">
    <property type="component" value="Unassembled WGS sequence"/>
</dbReference>
<keyword evidence="4" id="KW-1185">Reference proteome</keyword>
<reference evidence="4" key="1">
    <citation type="journal article" date="2019" name="Int. J. Syst. Evol. Microbiol.">
        <title>The Global Catalogue of Microorganisms (GCM) 10K type strain sequencing project: providing services to taxonomists for standard genome sequencing and annotation.</title>
        <authorList>
            <consortium name="The Broad Institute Genomics Platform"/>
            <consortium name="The Broad Institute Genome Sequencing Center for Infectious Disease"/>
            <person name="Wu L."/>
            <person name="Ma J."/>
        </authorList>
    </citation>
    <scope>NUCLEOTIDE SEQUENCE [LARGE SCALE GENOMIC DNA]</scope>
    <source>
        <strain evidence="4">NBRC 110044</strain>
    </source>
</reference>
<accession>A0ABQ5YFR1</accession>
<evidence type="ECO:0000259" key="2">
    <source>
        <dbReference type="PROSITE" id="PS51468"/>
    </source>
</evidence>
<dbReference type="InterPro" id="IPR019220">
    <property type="entry name" value="DUF2135"/>
</dbReference>